<protein>
    <submittedName>
        <fullName evidence="1">Uncharacterized protein</fullName>
    </submittedName>
</protein>
<name>A0A6M3LNK5_9ZZZZ</name>
<sequence length="161" mass="17467">MFLIYCDSCQDLFSLKLVPWACSCGAAVGKLLEDSGGREHPVEAAGFAAVVMRVDGPTIKVVGSRAQVCASYDDVTMSAVPASLYQRVLHPDADRSSVEQKVMLALVMSVDAMSKTAVTKEIGEDAKDALDILVEADLVTMYNKRFLLTSRGTYAARELRR</sequence>
<evidence type="ECO:0000313" key="1">
    <source>
        <dbReference type="EMBL" id="QJA94315.1"/>
    </source>
</evidence>
<accession>A0A6M3LNK5</accession>
<gene>
    <name evidence="1" type="ORF">MM415B03900_0009</name>
</gene>
<proteinExistence type="predicted"/>
<reference evidence="1" key="1">
    <citation type="submission" date="2020-03" db="EMBL/GenBank/DDBJ databases">
        <title>The deep terrestrial virosphere.</title>
        <authorList>
            <person name="Holmfeldt K."/>
            <person name="Nilsson E."/>
            <person name="Simone D."/>
            <person name="Lopez-Fernandez M."/>
            <person name="Wu X."/>
            <person name="de Brujin I."/>
            <person name="Lundin D."/>
            <person name="Andersson A."/>
            <person name="Bertilsson S."/>
            <person name="Dopson M."/>
        </authorList>
    </citation>
    <scope>NUCLEOTIDE SEQUENCE</scope>
    <source>
        <strain evidence="1">MM415B03900</strain>
    </source>
</reference>
<dbReference type="EMBL" id="MT143221">
    <property type="protein sequence ID" value="QJA94315.1"/>
    <property type="molecule type" value="Genomic_DNA"/>
</dbReference>
<organism evidence="1">
    <name type="scientific">viral metagenome</name>
    <dbReference type="NCBI Taxonomy" id="1070528"/>
    <lineage>
        <taxon>unclassified sequences</taxon>
        <taxon>metagenomes</taxon>
        <taxon>organismal metagenomes</taxon>
    </lineage>
</organism>
<dbReference type="AlphaFoldDB" id="A0A6M3LNK5"/>